<gene>
    <name evidence="3" type="ORF">SAMN05216226_11038</name>
</gene>
<dbReference type="CDD" id="cd05379">
    <property type="entry name" value="CAP_bacterial"/>
    <property type="match status" value="1"/>
</dbReference>
<dbReference type="SUPFAM" id="SSF55797">
    <property type="entry name" value="PR-1-like"/>
    <property type="match status" value="1"/>
</dbReference>
<dbReference type="PANTHER" id="PTHR31157:SF1">
    <property type="entry name" value="SCP DOMAIN-CONTAINING PROTEIN"/>
    <property type="match status" value="1"/>
</dbReference>
<dbReference type="InterPro" id="IPR014044">
    <property type="entry name" value="CAP_dom"/>
</dbReference>
<dbReference type="AlphaFoldDB" id="A0A1G8X253"/>
<keyword evidence="1" id="KW-1133">Transmembrane helix</keyword>
<proteinExistence type="predicted"/>
<feature type="domain" description="SCP" evidence="2">
    <location>
        <begin position="64"/>
        <end position="184"/>
    </location>
</feature>
<dbReference type="OrthoDB" id="60683at2157"/>
<protein>
    <submittedName>
        <fullName evidence="3">Cysteine-rich secretory protein family protein</fullName>
    </submittedName>
</protein>
<evidence type="ECO:0000313" key="3">
    <source>
        <dbReference type="EMBL" id="SDJ83905.1"/>
    </source>
</evidence>
<dbReference type="EMBL" id="FNFC01000010">
    <property type="protein sequence ID" value="SDJ83905.1"/>
    <property type="molecule type" value="Genomic_DNA"/>
</dbReference>
<evidence type="ECO:0000313" key="4">
    <source>
        <dbReference type="Proteomes" id="UP000198856"/>
    </source>
</evidence>
<keyword evidence="1" id="KW-0472">Membrane</keyword>
<dbReference type="Proteomes" id="UP000198856">
    <property type="component" value="Unassembled WGS sequence"/>
</dbReference>
<keyword evidence="4" id="KW-1185">Reference proteome</keyword>
<dbReference type="InterPro" id="IPR035940">
    <property type="entry name" value="CAP_sf"/>
</dbReference>
<organism evidence="3 4">
    <name type="scientific">Halovenus aranensis</name>
    <dbReference type="NCBI Taxonomy" id="890420"/>
    <lineage>
        <taxon>Archaea</taxon>
        <taxon>Methanobacteriati</taxon>
        <taxon>Methanobacteriota</taxon>
        <taxon>Stenosarchaea group</taxon>
        <taxon>Halobacteria</taxon>
        <taxon>Halobacteriales</taxon>
        <taxon>Haloarculaceae</taxon>
        <taxon>Halovenus</taxon>
    </lineage>
</organism>
<dbReference type="PANTHER" id="PTHR31157">
    <property type="entry name" value="SCP DOMAIN-CONTAINING PROTEIN"/>
    <property type="match status" value="1"/>
</dbReference>
<dbReference type="Pfam" id="PF00188">
    <property type="entry name" value="CAP"/>
    <property type="match status" value="1"/>
</dbReference>
<dbReference type="RefSeq" id="WP_092702953.1">
    <property type="nucleotide sequence ID" value="NZ_FNFC01000010.1"/>
</dbReference>
<evidence type="ECO:0000259" key="2">
    <source>
        <dbReference type="Pfam" id="PF00188"/>
    </source>
</evidence>
<dbReference type="STRING" id="890420.SAMN05216226_11038"/>
<reference evidence="3 4" key="1">
    <citation type="submission" date="2016-10" db="EMBL/GenBank/DDBJ databases">
        <authorList>
            <person name="de Groot N.N."/>
        </authorList>
    </citation>
    <scope>NUCLEOTIDE SEQUENCE [LARGE SCALE GENOMIC DNA]</scope>
    <source>
        <strain evidence="3 4">IBRC-M10015</strain>
    </source>
</reference>
<keyword evidence="1" id="KW-0812">Transmembrane</keyword>
<name>A0A1G8X253_9EURY</name>
<accession>A0A1G8X253</accession>
<dbReference type="Gene3D" id="3.40.33.10">
    <property type="entry name" value="CAP"/>
    <property type="match status" value="1"/>
</dbReference>
<feature type="transmembrane region" description="Helical" evidence="1">
    <location>
        <begin position="12"/>
        <end position="32"/>
    </location>
</feature>
<evidence type="ECO:0000256" key="1">
    <source>
        <dbReference type="SAM" id="Phobius"/>
    </source>
</evidence>
<sequence>MDWQSVVRSRRAIAVSLCLLVGSVAGVAFVGANGIPGEDRLPAWDRVYPSLELDEGTTETLVHEKVNDARAGSNLTRLSRNDTLSAVARNHSRDMAERGFFNHTTPDGVGPSQRVDRAGVACQAVSENIIRLPRQNHEEPLAETAVESWLESAGHLMNIVAENWSRTGVGVVADEDTVYITQVFCS</sequence>